<dbReference type="Proteomes" id="UP001172457">
    <property type="component" value="Chromosome 6"/>
</dbReference>
<comment type="caution">
    <text evidence="2">The sequence shown here is derived from an EMBL/GenBank/DDBJ whole genome shotgun (WGS) entry which is preliminary data.</text>
</comment>
<sequence length="210" mass="23156">MGDAIATGRRRQQHKRCHHRHWPAINRPPPSTAAIAASGGCGFVPLPPIWWCFTHGHHHSYQAGGLGRCLGRQPTPPPPRWWCGGGVTTAAITNLVMVFPDHTKADKTDKTKTTINNGSDTTVGLSGYPRIKLTRGLSQIYQTSLPTKERDHPKAKNTIHKSSILTMNTRMRTIKVLYGSGFDTMNACHIIVHINCCIPSTSYTFKDSPP</sequence>
<evidence type="ECO:0000256" key="1">
    <source>
        <dbReference type="SAM" id="MobiDB-lite"/>
    </source>
</evidence>
<feature type="region of interest" description="Disordered" evidence="1">
    <location>
        <begin position="1"/>
        <end position="30"/>
    </location>
</feature>
<feature type="compositionally biased region" description="Basic residues" evidence="1">
    <location>
        <begin position="8"/>
        <end position="22"/>
    </location>
</feature>
<dbReference type="AlphaFoldDB" id="A0AA38SM02"/>
<evidence type="ECO:0000313" key="2">
    <source>
        <dbReference type="EMBL" id="KAJ9544858.1"/>
    </source>
</evidence>
<name>A0AA38SM02_9ASTR</name>
<proteinExistence type="predicted"/>
<organism evidence="2 3">
    <name type="scientific">Centaurea solstitialis</name>
    <name type="common">yellow star-thistle</name>
    <dbReference type="NCBI Taxonomy" id="347529"/>
    <lineage>
        <taxon>Eukaryota</taxon>
        <taxon>Viridiplantae</taxon>
        <taxon>Streptophyta</taxon>
        <taxon>Embryophyta</taxon>
        <taxon>Tracheophyta</taxon>
        <taxon>Spermatophyta</taxon>
        <taxon>Magnoliopsida</taxon>
        <taxon>eudicotyledons</taxon>
        <taxon>Gunneridae</taxon>
        <taxon>Pentapetalae</taxon>
        <taxon>asterids</taxon>
        <taxon>campanulids</taxon>
        <taxon>Asterales</taxon>
        <taxon>Asteraceae</taxon>
        <taxon>Carduoideae</taxon>
        <taxon>Cardueae</taxon>
        <taxon>Centaureinae</taxon>
        <taxon>Centaurea</taxon>
    </lineage>
</organism>
<protein>
    <submittedName>
        <fullName evidence="2">Uncharacterized protein</fullName>
    </submittedName>
</protein>
<keyword evidence="3" id="KW-1185">Reference proteome</keyword>
<reference evidence="2" key="1">
    <citation type="submission" date="2023-03" db="EMBL/GenBank/DDBJ databases">
        <title>Chromosome-scale reference genome and RAD-based genetic map of yellow starthistle (Centaurea solstitialis) reveal putative structural variation and QTLs associated with invader traits.</title>
        <authorList>
            <person name="Reatini B."/>
            <person name="Cang F.A."/>
            <person name="Jiang Q."/>
            <person name="Mckibben M.T.W."/>
            <person name="Barker M.S."/>
            <person name="Rieseberg L.H."/>
            <person name="Dlugosch K.M."/>
        </authorList>
    </citation>
    <scope>NUCLEOTIDE SEQUENCE</scope>
    <source>
        <strain evidence="2">CAN-66</strain>
        <tissue evidence="2">Leaf</tissue>
    </source>
</reference>
<evidence type="ECO:0000313" key="3">
    <source>
        <dbReference type="Proteomes" id="UP001172457"/>
    </source>
</evidence>
<gene>
    <name evidence="2" type="ORF">OSB04_024565</name>
</gene>
<accession>A0AA38SM02</accession>
<dbReference type="EMBL" id="JARYMX010000006">
    <property type="protein sequence ID" value="KAJ9544858.1"/>
    <property type="molecule type" value="Genomic_DNA"/>
</dbReference>